<protein>
    <submittedName>
        <fullName evidence="1">Uncharacterized protein</fullName>
    </submittedName>
</protein>
<dbReference type="EMBL" id="JAPWTK010000010">
    <property type="protein sequence ID" value="KAJ8959969.1"/>
    <property type="molecule type" value="Genomic_DNA"/>
</dbReference>
<evidence type="ECO:0000313" key="1">
    <source>
        <dbReference type="EMBL" id="KAJ8959969.1"/>
    </source>
</evidence>
<evidence type="ECO:0000313" key="2">
    <source>
        <dbReference type="Proteomes" id="UP001162162"/>
    </source>
</evidence>
<name>A0AAV8Z784_9CUCU</name>
<keyword evidence="2" id="KW-1185">Reference proteome</keyword>
<comment type="caution">
    <text evidence="1">The sequence shown here is derived from an EMBL/GenBank/DDBJ whole genome shotgun (WGS) entry which is preliminary data.</text>
</comment>
<organism evidence="1 2">
    <name type="scientific">Aromia moschata</name>
    <dbReference type="NCBI Taxonomy" id="1265417"/>
    <lineage>
        <taxon>Eukaryota</taxon>
        <taxon>Metazoa</taxon>
        <taxon>Ecdysozoa</taxon>
        <taxon>Arthropoda</taxon>
        <taxon>Hexapoda</taxon>
        <taxon>Insecta</taxon>
        <taxon>Pterygota</taxon>
        <taxon>Neoptera</taxon>
        <taxon>Endopterygota</taxon>
        <taxon>Coleoptera</taxon>
        <taxon>Polyphaga</taxon>
        <taxon>Cucujiformia</taxon>
        <taxon>Chrysomeloidea</taxon>
        <taxon>Cerambycidae</taxon>
        <taxon>Cerambycinae</taxon>
        <taxon>Callichromatini</taxon>
        <taxon>Aromia</taxon>
    </lineage>
</organism>
<gene>
    <name evidence="1" type="ORF">NQ318_009402</name>
</gene>
<reference evidence="1" key="1">
    <citation type="journal article" date="2023" name="Insect Mol. Biol.">
        <title>Genome sequencing provides insights into the evolution of gene families encoding plant cell wall-degrading enzymes in longhorned beetles.</title>
        <authorList>
            <person name="Shin N.R."/>
            <person name="Okamura Y."/>
            <person name="Kirsch R."/>
            <person name="Pauchet Y."/>
        </authorList>
    </citation>
    <scope>NUCLEOTIDE SEQUENCE</scope>
    <source>
        <strain evidence="1">AMC_N1</strain>
    </source>
</reference>
<accession>A0AAV8Z784</accession>
<dbReference type="Proteomes" id="UP001162162">
    <property type="component" value="Unassembled WGS sequence"/>
</dbReference>
<proteinExistence type="predicted"/>
<sequence length="162" mass="19506">MISTLIHIVCNKHRKFSGSYLQIAWYMGIFRCAEHESAYKNTRKCPKVSVSASKCPQVSLKCARLRFQCRKIKVEYETLECRPSLLYLNSTTLTRNWSMDHCAQKEDCWTYFFNRTRNAERYRLEILTHFVEMLHDDEMQEDYIQQDRARPHTTRETINYFI</sequence>
<dbReference type="AlphaFoldDB" id="A0AAV8Z784"/>